<keyword evidence="13" id="KW-0862">Zinc</keyword>
<comment type="caution">
    <text evidence="22">The sequence shown here is derived from an EMBL/GenBank/DDBJ whole genome shotgun (WGS) entry which is preliminary data.</text>
</comment>
<gene>
    <name evidence="22" type="ORF">E6K81_06120</name>
</gene>
<evidence type="ECO:0000256" key="20">
    <source>
        <dbReference type="ARBA" id="ARBA00033328"/>
    </source>
</evidence>
<evidence type="ECO:0000256" key="16">
    <source>
        <dbReference type="ARBA" id="ARBA00023145"/>
    </source>
</evidence>
<keyword evidence="7" id="KW-0121">Carboxypeptidase</keyword>
<evidence type="ECO:0000313" key="22">
    <source>
        <dbReference type="EMBL" id="TMQ72897.1"/>
    </source>
</evidence>
<dbReference type="Proteomes" id="UP000319771">
    <property type="component" value="Unassembled WGS sequence"/>
</dbReference>
<evidence type="ECO:0000256" key="10">
    <source>
        <dbReference type="ARBA" id="ARBA00022729"/>
    </source>
</evidence>
<dbReference type="SUPFAM" id="SSF53187">
    <property type="entry name" value="Zn-dependent exopeptidases"/>
    <property type="match status" value="1"/>
</dbReference>
<dbReference type="GO" id="GO:0004180">
    <property type="term" value="F:carboxypeptidase activity"/>
    <property type="evidence" value="ECO:0007669"/>
    <property type="project" value="UniProtKB-KW"/>
</dbReference>
<keyword evidence="18" id="KW-0458">Lysosome</keyword>
<evidence type="ECO:0000256" key="13">
    <source>
        <dbReference type="ARBA" id="ARBA00022833"/>
    </source>
</evidence>
<dbReference type="AlphaFoldDB" id="A0A538UAM2"/>
<evidence type="ECO:0000256" key="8">
    <source>
        <dbReference type="ARBA" id="ARBA00022670"/>
    </source>
</evidence>
<comment type="subcellular location">
    <subcellularLocation>
        <location evidence="1">Endoplasmic reticulum</location>
    </subcellularLocation>
    <subcellularLocation>
        <location evidence="3">Golgi apparatus</location>
    </subcellularLocation>
    <subcellularLocation>
        <location evidence="2">Lysosome</location>
    </subcellularLocation>
    <subcellularLocation>
        <location evidence="4">Secreted</location>
    </subcellularLocation>
</comment>
<keyword evidence="17" id="KW-0325">Glycoprotein</keyword>
<dbReference type="GO" id="GO:0005615">
    <property type="term" value="C:extracellular space"/>
    <property type="evidence" value="ECO:0007669"/>
    <property type="project" value="TreeGrafter"/>
</dbReference>
<keyword evidence="16" id="KW-0865">Zymogen</keyword>
<evidence type="ECO:0000259" key="21">
    <source>
        <dbReference type="Pfam" id="PF04389"/>
    </source>
</evidence>
<evidence type="ECO:0000256" key="2">
    <source>
        <dbReference type="ARBA" id="ARBA00004371"/>
    </source>
</evidence>
<proteinExistence type="predicted"/>
<name>A0A538UAM2_UNCEI</name>
<protein>
    <recommendedName>
        <fullName evidence="5">Carboxypeptidase Q</fullName>
    </recommendedName>
    <alternativeName>
        <fullName evidence="20">Plasma glutamate carboxypeptidase</fullName>
    </alternativeName>
</protein>
<keyword evidence="9" id="KW-0479">Metal-binding</keyword>
<keyword evidence="12" id="KW-0256">Endoplasmic reticulum</keyword>
<keyword evidence="11 22" id="KW-0378">Hydrolase</keyword>
<evidence type="ECO:0000256" key="1">
    <source>
        <dbReference type="ARBA" id="ARBA00004240"/>
    </source>
</evidence>
<dbReference type="GO" id="GO:0043171">
    <property type="term" value="P:peptide catabolic process"/>
    <property type="evidence" value="ECO:0007669"/>
    <property type="project" value="TreeGrafter"/>
</dbReference>
<dbReference type="Gene3D" id="3.40.630.10">
    <property type="entry name" value="Zn peptidases"/>
    <property type="match status" value="1"/>
</dbReference>
<dbReference type="InterPro" id="IPR007484">
    <property type="entry name" value="Peptidase_M28"/>
</dbReference>
<evidence type="ECO:0000256" key="17">
    <source>
        <dbReference type="ARBA" id="ARBA00023180"/>
    </source>
</evidence>
<evidence type="ECO:0000256" key="11">
    <source>
        <dbReference type="ARBA" id="ARBA00022801"/>
    </source>
</evidence>
<evidence type="ECO:0000256" key="19">
    <source>
        <dbReference type="ARBA" id="ARBA00025833"/>
    </source>
</evidence>
<accession>A0A538UAM2</accession>
<dbReference type="GO" id="GO:0046872">
    <property type="term" value="F:metal ion binding"/>
    <property type="evidence" value="ECO:0007669"/>
    <property type="project" value="UniProtKB-KW"/>
</dbReference>
<organism evidence="22 23">
    <name type="scientific">Eiseniibacteriota bacterium</name>
    <dbReference type="NCBI Taxonomy" id="2212470"/>
    <lineage>
        <taxon>Bacteria</taxon>
        <taxon>Candidatus Eiseniibacteriota</taxon>
    </lineage>
</organism>
<dbReference type="GO" id="GO:0006508">
    <property type="term" value="P:proteolysis"/>
    <property type="evidence" value="ECO:0007669"/>
    <property type="project" value="UniProtKB-KW"/>
</dbReference>
<keyword evidence="14" id="KW-0333">Golgi apparatus</keyword>
<evidence type="ECO:0000256" key="5">
    <source>
        <dbReference type="ARBA" id="ARBA00014116"/>
    </source>
</evidence>
<dbReference type="GO" id="GO:0070573">
    <property type="term" value="F:metallodipeptidase activity"/>
    <property type="evidence" value="ECO:0007669"/>
    <property type="project" value="InterPro"/>
</dbReference>
<evidence type="ECO:0000256" key="9">
    <source>
        <dbReference type="ARBA" id="ARBA00022723"/>
    </source>
</evidence>
<sequence>MTAVTWLTVWALAVTPAPRAPLDSLYRPAAERLIGAALSSDHAMLRLSQLCDGIGHRLSGSPELDRAIAWAAQAMREDGLEKVRLQPAMVPHWVRGEEHAEMVEPGPQQLSILGLGRSVGTTAGGITAEVVVVESFAELDSLPADAVRGRMVLFDVPFTRYGETVRYRSQGANRAAARGAVAALVRSVGPVSLRTPHTGAMGGYVDSLPQIPAAAVTLEDASMIHRLLKRGQRVRVHLEMGARTLPDTLSHNVIGEIRGWQKPDEVVVVGGHIDSWDVGRGAQDDGGGVVISMEALRLIRQLGLRPRRTLRCVLWTNEENGTRGAQAYAESLGALVGKHVAAVESDGGVERPVGFEFGALRIGTDSTDAPRVAQAVARAKEIGRLLAGLGADRIADSGGDADIGPLMRKGVLGVAHRTTGEHYFDWHHTPADTPDKVDPIELRKNVAALAVMVFVLADMPEPLVPPPGAAAAAAAAAMRPAAARR</sequence>
<reference evidence="22 23" key="1">
    <citation type="journal article" date="2019" name="Nat. Microbiol.">
        <title>Mediterranean grassland soil C-N compound turnover is dependent on rainfall and depth, and is mediated by genomically divergent microorganisms.</title>
        <authorList>
            <person name="Diamond S."/>
            <person name="Andeer P.F."/>
            <person name="Li Z."/>
            <person name="Crits-Christoph A."/>
            <person name="Burstein D."/>
            <person name="Anantharaman K."/>
            <person name="Lane K.R."/>
            <person name="Thomas B.C."/>
            <person name="Pan C."/>
            <person name="Northen T.R."/>
            <person name="Banfield J.F."/>
        </authorList>
    </citation>
    <scope>NUCLEOTIDE SEQUENCE [LARGE SCALE GENOMIC DNA]</scope>
    <source>
        <strain evidence="22">WS_11</strain>
    </source>
</reference>
<dbReference type="Gene3D" id="3.50.30.30">
    <property type="match status" value="1"/>
</dbReference>
<keyword evidence="8" id="KW-0645">Protease</keyword>
<evidence type="ECO:0000256" key="15">
    <source>
        <dbReference type="ARBA" id="ARBA00023049"/>
    </source>
</evidence>
<keyword evidence="15" id="KW-0482">Metalloprotease</keyword>
<keyword evidence="6" id="KW-0964">Secreted</keyword>
<dbReference type="PANTHER" id="PTHR12053">
    <property type="entry name" value="PROTEASE FAMILY M28 PLASMA GLUTAMATE CARBOXYPEPTIDASE-RELATED"/>
    <property type="match status" value="1"/>
</dbReference>
<evidence type="ECO:0000256" key="4">
    <source>
        <dbReference type="ARBA" id="ARBA00004613"/>
    </source>
</evidence>
<evidence type="ECO:0000256" key="12">
    <source>
        <dbReference type="ARBA" id="ARBA00022824"/>
    </source>
</evidence>
<dbReference type="GO" id="GO:0005764">
    <property type="term" value="C:lysosome"/>
    <property type="evidence" value="ECO:0007669"/>
    <property type="project" value="UniProtKB-SubCell"/>
</dbReference>
<dbReference type="InterPro" id="IPR039866">
    <property type="entry name" value="CPQ"/>
</dbReference>
<evidence type="ECO:0000256" key="3">
    <source>
        <dbReference type="ARBA" id="ARBA00004555"/>
    </source>
</evidence>
<evidence type="ECO:0000256" key="14">
    <source>
        <dbReference type="ARBA" id="ARBA00023034"/>
    </source>
</evidence>
<evidence type="ECO:0000256" key="6">
    <source>
        <dbReference type="ARBA" id="ARBA00022525"/>
    </source>
</evidence>
<dbReference type="EMBL" id="VBPB01000089">
    <property type="protein sequence ID" value="TMQ72897.1"/>
    <property type="molecule type" value="Genomic_DNA"/>
</dbReference>
<dbReference type="PANTHER" id="PTHR12053:SF3">
    <property type="entry name" value="CARBOXYPEPTIDASE Q"/>
    <property type="match status" value="1"/>
</dbReference>
<keyword evidence="10" id="KW-0732">Signal</keyword>
<feature type="domain" description="Peptidase M28" evidence="21">
    <location>
        <begin position="252"/>
        <end position="450"/>
    </location>
</feature>
<dbReference type="Pfam" id="PF04389">
    <property type="entry name" value="Peptidase_M28"/>
    <property type="match status" value="1"/>
</dbReference>
<evidence type="ECO:0000256" key="7">
    <source>
        <dbReference type="ARBA" id="ARBA00022645"/>
    </source>
</evidence>
<evidence type="ECO:0000313" key="23">
    <source>
        <dbReference type="Proteomes" id="UP000319771"/>
    </source>
</evidence>
<evidence type="ECO:0000256" key="18">
    <source>
        <dbReference type="ARBA" id="ARBA00023228"/>
    </source>
</evidence>
<comment type="subunit">
    <text evidence="19">Homodimer. The monomeric form is inactive while the homodimer is active.</text>
</comment>